<feature type="domain" description="HTH luxR-type" evidence="1">
    <location>
        <begin position="140"/>
        <end position="198"/>
    </location>
</feature>
<dbReference type="Gene3D" id="1.10.10.10">
    <property type="entry name" value="Winged helix-like DNA-binding domain superfamily/Winged helix DNA-binding domain"/>
    <property type="match status" value="1"/>
</dbReference>
<dbReference type="SUPFAM" id="SSF46894">
    <property type="entry name" value="C-terminal effector domain of the bipartite response regulators"/>
    <property type="match status" value="1"/>
</dbReference>
<keyword evidence="3" id="KW-1185">Reference proteome</keyword>
<dbReference type="InterPro" id="IPR000792">
    <property type="entry name" value="Tscrpt_reg_LuxR_C"/>
</dbReference>
<name>A0ABT4TJW5_9ACTN</name>
<accession>A0ABT4TJW5</accession>
<comment type="caution">
    <text evidence="2">The sequence shown here is derived from an EMBL/GenBank/DDBJ whole genome shotgun (WGS) entry which is preliminary data.</text>
</comment>
<organism evidence="2 3">
    <name type="scientific">Nocardiopsis suaedae</name>
    <dbReference type="NCBI Taxonomy" id="3018444"/>
    <lineage>
        <taxon>Bacteria</taxon>
        <taxon>Bacillati</taxon>
        <taxon>Actinomycetota</taxon>
        <taxon>Actinomycetes</taxon>
        <taxon>Streptosporangiales</taxon>
        <taxon>Nocardiopsidaceae</taxon>
        <taxon>Nocardiopsis</taxon>
    </lineage>
</organism>
<dbReference type="RefSeq" id="WP_270677250.1">
    <property type="nucleotide sequence ID" value="NZ_JAQFWP010000013.1"/>
</dbReference>
<gene>
    <name evidence="2" type="ORF">O4U47_09170</name>
</gene>
<dbReference type="InterPro" id="IPR036388">
    <property type="entry name" value="WH-like_DNA-bd_sf"/>
</dbReference>
<dbReference type="Proteomes" id="UP001165685">
    <property type="component" value="Unassembled WGS sequence"/>
</dbReference>
<dbReference type="SMART" id="SM00421">
    <property type="entry name" value="HTH_LUXR"/>
    <property type="match status" value="1"/>
</dbReference>
<dbReference type="InterPro" id="IPR016032">
    <property type="entry name" value="Sig_transdc_resp-reg_C-effctor"/>
</dbReference>
<evidence type="ECO:0000313" key="3">
    <source>
        <dbReference type="Proteomes" id="UP001165685"/>
    </source>
</evidence>
<sequence length="204" mass="22101">MDVLLDSLRKNRPREIRIFHPASAGAATLLSAVTRRALSSGAQVRTVVERRAGAEPGLPPAFRTQHRAGARIRTADSVPHCLVLLDRTMAVLASQGSGEPQWATLVRERTMLSGLSTLFDLVWASAAPVDEAPCAPGPEPEALSNAMTRQLILLLSEGLNDEAAAKELGTSLRTVRRHVAEIKEMVNAKNRFQTAVRLTKRGLL</sequence>
<proteinExistence type="predicted"/>
<dbReference type="EMBL" id="JAQFWP010000013">
    <property type="protein sequence ID" value="MDA2804681.1"/>
    <property type="molecule type" value="Genomic_DNA"/>
</dbReference>
<reference evidence="2" key="1">
    <citation type="submission" date="2023-01" db="EMBL/GenBank/DDBJ databases">
        <title>Draft genome sequence of Nocardiopsis sp. LSu2-4 isolated from halophytes.</title>
        <authorList>
            <person name="Duangmal K."/>
            <person name="Chantavorakit T."/>
        </authorList>
    </citation>
    <scope>NUCLEOTIDE SEQUENCE</scope>
    <source>
        <strain evidence="2">LSu2-4</strain>
    </source>
</reference>
<protein>
    <recommendedName>
        <fullName evidence="1">HTH luxR-type domain-containing protein</fullName>
    </recommendedName>
</protein>
<evidence type="ECO:0000313" key="2">
    <source>
        <dbReference type="EMBL" id="MDA2804681.1"/>
    </source>
</evidence>
<evidence type="ECO:0000259" key="1">
    <source>
        <dbReference type="SMART" id="SM00421"/>
    </source>
</evidence>